<organism evidence="2 3">
    <name type="scientific">Povalibacter uvarum</name>
    <dbReference type="NCBI Taxonomy" id="732238"/>
    <lineage>
        <taxon>Bacteria</taxon>
        <taxon>Pseudomonadati</taxon>
        <taxon>Pseudomonadota</taxon>
        <taxon>Gammaproteobacteria</taxon>
        <taxon>Steroidobacterales</taxon>
        <taxon>Steroidobacteraceae</taxon>
        <taxon>Povalibacter</taxon>
    </lineage>
</organism>
<sequence>MSTSSLAQHNKALLREIFEAVGRGDGRLFASHLANDARMTITGEGSWSQVVEGKERILEFFRYVRSRIAEHSFRTQAFHFLADDDWVVVEARGDMVTLSGEPYRNHYCLMYRLEDDLIIEIKEYQDSLMGERSLGPCPPHLRSQGAFTARVSPPAPTPDLQSQHS</sequence>
<dbReference type="PANTHER" id="PTHR41252:SF1">
    <property type="entry name" value="BLR2505 PROTEIN"/>
    <property type="match status" value="1"/>
</dbReference>
<dbReference type="Proteomes" id="UP000588068">
    <property type="component" value="Unassembled WGS sequence"/>
</dbReference>
<reference evidence="2 3" key="1">
    <citation type="submission" date="2020-08" db="EMBL/GenBank/DDBJ databases">
        <title>Genomic Encyclopedia of Type Strains, Phase IV (KMG-IV): sequencing the most valuable type-strain genomes for metagenomic binning, comparative biology and taxonomic classification.</title>
        <authorList>
            <person name="Goeker M."/>
        </authorList>
    </citation>
    <scope>NUCLEOTIDE SEQUENCE [LARGE SCALE GENOMIC DNA]</scope>
    <source>
        <strain evidence="2 3">DSM 26723</strain>
    </source>
</reference>
<protein>
    <recommendedName>
        <fullName evidence="1">SnoaL-like domain-containing protein</fullName>
    </recommendedName>
</protein>
<dbReference type="SUPFAM" id="SSF54427">
    <property type="entry name" value="NTF2-like"/>
    <property type="match status" value="1"/>
</dbReference>
<dbReference type="InterPro" id="IPR032710">
    <property type="entry name" value="NTF2-like_dom_sf"/>
</dbReference>
<evidence type="ECO:0000259" key="1">
    <source>
        <dbReference type="Pfam" id="PF12680"/>
    </source>
</evidence>
<comment type="caution">
    <text evidence="2">The sequence shown here is derived from an EMBL/GenBank/DDBJ whole genome shotgun (WGS) entry which is preliminary data.</text>
</comment>
<keyword evidence="3" id="KW-1185">Reference proteome</keyword>
<dbReference type="Gene3D" id="3.10.450.50">
    <property type="match status" value="1"/>
</dbReference>
<dbReference type="InterPro" id="IPR037401">
    <property type="entry name" value="SnoaL-like"/>
</dbReference>
<name>A0A841HTV0_9GAMM</name>
<dbReference type="PANTHER" id="PTHR41252">
    <property type="entry name" value="BLR2505 PROTEIN"/>
    <property type="match status" value="1"/>
</dbReference>
<evidence type="ECO:0000313" key="3">
    <source>
        <dbReference type="Proteomes" id="UP000588068"/>
    </source>
</evidence>
<evidence type="ECO:0000313" key="2">
    <source>
        <dbReference type="EMBL" id="MBB6096223.1"/>
    </source>
</evidence>
<dbReference type="RefSeq" id="WP_184335617.1">
    <property type="nucleotide sequence ID" value="NZ_JACHHZ010000007.1"/>
</dbReference>
<dbReference type="Pfam" id="PF12680">
    <property type="entry name" value="SnoaL_2"/>
    <property type="match status" value="1"/>
</dbReference>
<dbReference type="EMBL" id="JACHHZ010000007">
    <property type="protein sequence ID" value="MBB6096223.1"/>
    <property type="molecule type" value="Genomic_DNA"/>
</dbReference>
<accession>A0A841HTV0</accession>
<feature type="domain" description="SnoaL-like" evidence="1">
    <location>
        <begin position="15"/>
        <end position="120"/>
    </location>
</feature>
<gene>
    <name evidence="2" type="ORF">HNQ60_005145</name>
</gene>
<dbReference type="AlphaFoldDB" id="A0A841HTV0"/>
<proteinExistence type="predicted"/>